<reference evidence="3" key="1">
    <citation type="journal article" date="2014" name="Proc. Natl. Acad. Sci. U.S.A.">
        <title>Extensive sampling of basidiomycete genomes demonstrates inadequacy of the white-rot/brown-rot paradigm for wood decay fungi.</title>
        <authorList>
            <person name="Riley R."/>
            <person name="Salamov A.A."/>
            <person name="Brown D.W."/>
            <person name="Nagy L.G."/>
            <person name="Floudas D."/>
            <person name="Held B.W."/>
            <person name="Levasseur A."/>
            <person name="Lombard V."/>
            <person name="Morin E."/>
            <person name="Otillar R."/>
            <person name="Lindquist E.A."/>
            <person name="Sun H."/>
            <person name="LaButti K.M."/>
            <person name="Schmutz J."/>
            <person name="Jabbour D."/>
            <person name="Luo H."/>
            <person name="Baker S.E."/>
            <person name="Pisabarro A.G."/>
            <person name="Walton J.D."/>
            <person name="Blanchette R.A."/>
            <person name="Henrissat B."/>
            <person name="Martin F."/>
            <person name="Cullen D."/>
            <person name="Hibbett D.S."/>
            <person name="Grigoriev I.V."/>
        </authorList>
    </citation>
    <scope>NUCLEOTIDE SEQUENCE [LARGE SCALE GENOMIC DNA]</scope>
    <source>
        <strain evidence="3">FD-172 SS1</strain>
    </source>
</reference>
<proteinExistence type="predicted"/>
<evidence type="ECO:0000313" key="2">
    <source>
        <dbReference type="EMBL" id="KDQ14730.1"/>
    </source>
</evidence>
<feature type="signal peptide" evidence="1">
    <location>
        <begin position="1"/>
        <end position="22"/>
    </location>
</feature>
<evidence type="ECO:0000256" key="1">
    <source>
        <dbReference type="SAM" id="SignalP"/>
    </source>
</evidence>
<evidence type="ECO:0000313" key="3">
    <source>
        <dbReference type="Proteomes" id="UP000027195"/>
    </source>
</evidence>
<gene>
    <name evidence="2" type="ORF">BOTBODRAFT_32478</name>
</gene>
<keyword evidence="3" id="KW-1185">Reference proteome</keyword>
<dbReference type="InParanoid" id="A0A067MJ28"/>
<dbReference type="EMBL" id="KL198036">
    <property type="protein sequence ID" value="KDQ14730.1"/>
    <property type="molecule type" value="Genomic_DNA"/>
</dbReference>
<name>A0A067MJ28_BOTB1</name>
<dbReference type="Proteomes" id="UP000027195">
    <property type="component" value="Unassembled WGS sequence"/>
</dbReference>
<dbReference type="OrthoDB" id="3210262at2759"/>
<dbReference type="AlphaFoldDB" id="A0A067MJ28"/>
<keyword evidence="1" id="KW-0732">Signal</keyword>
<sequence length="210" mass="22240">MKLSVFTTIIGVASAFFPSVCAVMPTLEQVKGDIVAVTNLSKNLNEVANGIRFAGDVPRGAPKIANGLSGIIQAVTSALQHYPRSLAGEGNDDSEKHVASRSFAVISRDIDAALDGFPDDAAQQIVAVFVRLVQVHQALLATIIGDHGVIAQVPGPFLEPIRLALVSLEATIDRFALTVVALIPTRQPEGNRGRRMLDDSLAKAVETYSS</sequence>
<organism evidence="2 3">
    <name type="scientific">Botryobasidium botryosum (strain FD-172 SS1)</name>
    <dbReference type="NCBI Taxonomy" id="930990"/>
    <lineage>
        <taxon>Eukaryota</taxon>
        <taxon>Fungi</taxon>
        <taxon>Dikarya</taxon>
        <taxon>Basidiomycota</taxon>
        <taxon>Agaricomycotina</taxon>
        <taxon>Agaricomycetes</taxon>
        <taxon>Cantharellales</taxon>
        <taxon>Botryobasidiaceae</taxon>
        <taxon>Botryobasidium</taxon>
    </lineage>
</organism>
<accession>A0A067MJ28</accession>
<protein>
    <submittedName>
        <fullName evidence="2">Uncharacterized protein</fullName>
    </submittedName>
</protein>
<dbReference type="HOGENOM" id="CLU_092498_0_1_1"/>
<feature type="chain" id="PRO_5001641320" evidence="1">
    <location>
        <begin position="23"/>
        <end position="210"/>
    </location>
</feature>